<proteinExistence type="inferred from homology"/>
<dbReference type="Pfam" id="PF03208">
    <property type="entry name" value="PRA1"/>
    <property type="match status" value="1"/>
</dbReference>
<feature type="transmembrane region" description="Helical" evidence="5">
    <location>
        <begin position="145"/>
        <end position="163"/>
    </location>
</feature>
<evidence type="ECO:0000256" key="1">
    <source>
        <dbReference type="ARBA" id="ARBA00004141"/>
    </source>
</evidence>
<dbReference type="GO" id="GO:0016020">
    <property type="term" value="C:membrane"/>
    <property type="evidence" value="ECO:0007669"/>
    <property type="project" value="UniProtKB-SubCell"/>
</dbReference>
<organism evidence="6 7">
    <name type="scientific">Culex pipiens pipiens</name>
    <name type="common">Northern house mosquito</name>
    <dbReference type="NCBI Taxonomy" id="38569"/>
    <lineage>
        <taxon>Eukaryota</taxon>
        <taxon>Metazoa</taxon>
        <taxon>Ecdysozoa</taxon>
        <taxon>Arthropoda</taxon>
        <taxon>Hexapoda</taxon>
        <taxon>Insecta</taxon>
        <taxon>Pterygota</taxon>
        <taxon>Neoptera</taxon>
        <taxon>Endopterygota</taxon>
        <taxon>Diptera</taxon>
        <taxon>Nematocera</taxon>
        <taxon>Culicoidea</taxon>
        <taxon>Culicidae</taxon>
        <taxon>Culicinae</taxon>
        <taxon>Culicini</taxon>
        <taxon>Culex</taxon>
        <taxon>Culex</taxon>
    </lineage>
</organism>
<keyword evidence="7" id="KW-1185">Reference proteome</keyword>
<dbReference type="PANTHER" id="PTHR12859:SF0">
    <property type="entry name" value="PRA1 FAMILY PROTEIN"/>
    <property type="match status" value="1"/>
</dbReference>
<protein>
    <recommendedName>
        <fullName evidence="5">PRA1 family protein</fullName>
    </recommendedName>
</protein>
<evidence type="ECO:0000313" key="6">
    <source>
        <dbReference type="EMBL" id="KAL1373369.1"/>
    </source>
</evidence>
<comment type="subcellular location">
    <subcellularLocation>
        <location evidence="1 5">Membrane</location>
        <topology evidence="1 5">Multi-pass membrane protein</topology>
    </subcellularLocation>
</comment>
<name>A0ABD1CAG3_CULPP</name>
<evidence type="ECO:0000256" key="3">
    <source>
        <dbReference type="ARBA" id="ARBA00022989"/>
    </source>
</evidence>
<feature type="transmembrane region" description="Helical" evidence="5">
    <location>
        <begin position="183"/>
        <end position="204"/>
    </location>
</feature>
<dbReference type="InterPro" id="IPR004895">
    <property type="entry name" value="Prenylated_rab_accept_PRA1"/>
</dbReference>
<dbReference type="EMBL" id="JBEHCU010014448">
    <property type="protein sequence ID" value="KAL1373369.1"/>
    <property type="molecule type" value="Genomic_DNA"/>
</dbReference>
<evidence type="ECO:0000313" key="7">
    <source>
        <dbReference type="Proteomes" id="UP001562425"/>
    </source>
</evidence>
<evidence type="ECO:0000256" key="2">
    <source>
        <dbReference type="ARBA" id="ARBA00022692"/>
    </source>
</evidence>
<keyword evidence="2 5" id="KW-0812">Transmembrane</keyword>
<evidence type="ECO:0000256" key="5">
    <source>
        <dbReference type="RuleBase" id="RU363107"/>
    </source>
</evidence>
<gene>
    <name evidence="6" type="ORF">pipiens_018699</name>
</gene>
<keyword evidence="4 5" id="KW-0472">Membrane</keyword>
<dbReference type="PANTHER" id="PTHR12859">
    <property type="entry name" value="PRA1 PROTEIN"/>
    <property type="match status" value="1"/>
</dbReference>
<feature type="transmembrane region" description="Helical" evidence="5">
    <location>
        <begin position="118"/>
        <end position="139"/>
    </location>
</feature>
<keyword evidence="3 5" id="KW-1133">Transmembrane helix</keyword>
<accession>A0ABD1CAG3</accession>
<feature type="transmembrane region" description="Helical" evidence="5">
    <location>
        <begin position="210"/>
        <end position="226"/>
    </location>
</feature>
<evidence type="ECO:0000256" key="4">
    <source>
        <dbReference type="ARBA" id="ARBA00023136"/>
    </source>
</evidence>
<comment type="similarity">
    <text evidence="5">Belongs to the PRA1 family.</text>
</comment>
<sequence>MHPVVLLSMANHLSRTGNMGNRMGAARLLTDLGRAGHVFLDHDYLGTSTVQELSWKYFALTWKSNYSPLFEMTTPTTGSTLQLAPLRTVNDFLLESARFQLPNFQDLEKVNNRIVKNLLYYQTNYFLMGAAVFGLIGLIHPYKVVLGVAILLALAYVFIKFFAAEARRSISVTSGHQQPNKWAVLGGVLGCSYLVLFLFDAVLIVTVCRAAANFVVMAFVHASLRLRNMKNKITNAIEVVGVKQSPMGQFLEAMGLMPDAF</sequence>
<dbReference type="Proteomes" id="UP001562425">
    <property type="component" value="Unassembled WGS sequence"/>
</dbReference>
<dbReference type="AlphaFoldDB" id="A0ABD1CAG3"/>
<reference evidence="6 7" key="1">
    <citation type="submission" date="2024-05" db="EMBL/GenBank/DDBJ databases">
        <title>Culex pipiens pipiens assembly and annotation.</title>
        <authorList>
            <person name="Alout H."/>
            <person name="Durand T."/>
        </authorList>
    </citation>
    <scope>NUCLEOTIDE SEQUENCE [LARGE SCALE GENOMIC DNA]</scope>
    <source>
        <strain evidence="6">HA-2024</strain>
        <tissue evidence="6">Whole body</tissue>
    </source>
</reference>
<comment type="caution">
    <text evidence="6">The sequence shown here is derived from an EMBL/GenBank/DDBJ whole genome shotgun (WGS) entry which is preliminary data.</text>
</comment>